<dbReference type="InterPro" id="IPR001036">
    <property type="entry name" value="Acrflvin-R"/>
</dbReference>
<evidence type="ECO:0000256" key="1">
    <source>
        <dbReference type="SAM" id="Phobius"/>
    </source>
</evidence>
<dbReference type="AlphaFoldDB" id="A0A239Y0C1"/>
<dbReference type="Proteomes" id="UP000214973">
    <property type="component" value="Chromosome 1"/>
</dbReference>
<dbReference type="GO" id="GO:0042910">
    <property type="term" value="F:xenobiotic transmembrane transporter activity"/>
    <property type="evidence" value="ECO:0007669"/>
    <property type="project" value="TreeGrafter"/>
</dbReference>
<feature type="transmembrane region" description="Helical" evidence="1">
    <location>
        <begin position="341"/>
        <end position="371"/>
    </location>
</feature>
<reference evidence="2 3" key="1">
    <citation type="submission" date="2017-06" db="EMBL/GenBank/DDBJ databases">
        <authorList>
            <consortium name="Pathogen Informatics"/>
        </authorList>
    </citation>
    <scope>NUCLEOTIDE SEQUENCE [LARGE SCALE GENOMIC DNA]</scope>
    <source>
        <strain evidence="2 3">NCTC12018</strain>
    </source>
</reference>
<dbReference type="SUPFAM" id="SSF82693">
    <property type="entry name" value="Multidrug efflux transporter AcrB pore domain, PN1, PN2, PC1 and PC2 subdomains"/>
    <property type="match status" value="2"/>
</dbReference>
<dbReference type="Gene3D" id="1.20.1640.10">
    <property type="entry name" value="Multidrug efflux transporter AcrB transmembrane domain"/>
    <property type="match status" value="2"/>
</dbReference>
<feature type="transmembrane region" description="Helical" evidence="1">
    <location>
        <begin position="391"/>
        <end position="412"/>
    </location>
</feature>
<dbReference type="SUPFAM" id="SSF82866">
    <property type="entry name" value="Multidrug efflux transporter AcrB transmembrane domain"/>
    <property type="match status" value="2"/>
</dbReference>
<feature type="transmembrane region" description="Helical" evidence="1">
    <location>
        <begin position="465"/>
        <end position="489"/>
    </location>
</feature>
<feature type="transmembrane region" description="Helical" evidence="1">
    <location>
        <begin position="534"/>
        <end position="553"/>
    </location>
</feature>
<dbReference type="PANTHER" id="PTHR32063:SF18">
    <property type="entry name" value="CATION EFFLUX SYSTEM PROTEIN"/>
    <property type="match status" value="1"/>
</dbReference>
<dbReference type="InterPro" id="IPR027463">
    <property type="entry name" value="AcrB_DN_DC_subdom"/>
</dbReference>
<keyword evidence="3" id="KW-1185">Reference proteome</keyword>
<protein>
    <submittedName>
        <fullName evidence="2">Cation efflux system protein CzcA</fullName>
    </submittedName>
</protein>
<feature type="transmembrane region" description="Helical" evidence="1">
    <location>
        <begin position="890"/>
        <end position="911"/>
    </location>
</feature>
<feature type="transmembrane region" description="Helical" evidence="1">
    <location>
        <begin position="16"/>
        <end position="36"/>
    </location>
</feature>
<sequence>MKKFNLAEWALKHKSIIYYFMAVLLTFGVFSFTHMGRMEDPDFTMRTMVVGVAWPGASPQEMSDQVTDKLEEKLRDLPGLDYTKSFTDGSKSVIYINLKEDLPSNQIRPAWEEARNMINDEWSSLPTGVQGPTINDRFDDVYGIIYAISGDEYSYEEKRKQAEDLKRQLLSVPNVKKISLIGVQQQTLNVTINKDKLASYQVSTQQFLTALKQQSMMVPAGTITTDTNNVYLRINGLFDSPQAVRDMPIRVNNQTLRLGDMADVTMTYQDPSEPQFYYEGKPAIGIAISMDAGANNIEFGEAIDKKLAELKKTIPAGLELDQVSNQPHIVKESIGDFSQSLFEAIAIVLLVSFASLGLRTGIVVALTIPVVVSTTFILMYENGIYLHKVSLGALILALGLLVDDAIIVVEMMNVKLEEGWGHFKAATFAYQSTAFPMLSGTLITCAGFLPLALAQGMVAEFTKSLSIVVFMALILSWFASVLVSPVLGYKIIETKAPKPESEWSRRDHIMHKMKVTFNDKFERLLHWSLDHHKAVLGITLIAFILSLVSFPLIKQEFFPSSTRNEIIVSMQFPQSSSIEYTANQAKIIDKHLQDNEHISTFASYVGQGSPRFVLTLEPELQRNNFLQYVIVTKSLEDRDKLYSELTSYLNEQFPSALVNTQFLQIGPPSKYPVMLRVSGPDQAKVKEIANTVKARMQEDKDLHNIAFDWPDTEPVANVHIDPNKARLLGIDSYSVSLHLQSLLSGTKSGEYYEGNQTIPITFRLGDNAQHNLSALSSLPIQTGSGNYVPLSQIATITMTQEDGIIWHRNMMPTISVHANVKEGVLGNAKTNEIYKQLKDIRDSLPAGYTIDLDGSAEKSVTAVDKLLVPMPIMLFVIMTILMFQLKRIPLMFMALLTAPLGLIGVVVALNITRTPLGFMAILGIIALSGMIIRNSIILLDQIEIHKAQGQEPREAIISSATLRFRPIMLTAIAAIMGMIPLMGSVFWSPLAIAFSGGLLVATVLTLIVLPVMYATWYKIE</sequence>
<feature type="transmembrane region" description="Helical" evidence="1">
    <location>
        <begin position="866"/>
        <end position="883"/>
    </location>
</feature>
<dbReference type="Gene3D" id="3.30.70.1440">
    <property type="entry name" value="Multidrug efflux transporter AcrB pore domain"/>
    <property type="match status" value="1"/>
</dbReference>
<keyword evidence="1" id="KW-1133">Transmembrane helix</keyword>
<keyword evidence="1" id="KW-0812">Transmembrane</keyword>
<evidence type="ECO:0000313" key="2">
    <source>
        <dbReference type="EMBL" id="SNV52112.1"/>
    </source>
</evidence>
<dbReference type="KEGG" id="vrm:44547418_00010"/>
<gene>
    <name evidence="2" type="primary">czcA</name>
    <name evidence="2" type="ORF">SAMEA44547418_00010</name>
</gene>
<dbReference type="SUPFAM" id="SSF82714">
    <property type="entry name" value="Multidrug efflux transporter AcrB TolC docking domain, DN and DC subdomains"/>
    <property type="match status" value="2"/>
</dbReference>
<feature type="transmembrane region" description="Helical" evidence="1">
    <location>
        <begin position="993"/>
        <end position="1016"/>
    </location>
</feature>
<dbReference type="PANTHER" id="PTHR32063">
    <property type="match status" value="1"/>
</dbReference>
<dbReference type="Gene3D" id="3.30.70.1320">
    <property type="entry name" value="Multidrug efflux transporter AcrB pore domain like"/>
    <property type="match status" value="1"/>
</dbReference>
<dbReference type="Gene3D" id="3.30.70.1430">
    <property type="entry name" value="Multidrug efflux transporter AcrB pore domain"/>
    <property type="match status" value="2"/>
</dbReference>
<dbReference type="EMBL" id="LT906470">
    <property type="protein sequence ID" value="SNV52112.1"/>
    <property type="molecule type" value="Genomic_DNA"/>
</dbReference>
<name>A0A239Y0C1_9FIRM</name>
<dbReference type="GO" id="GO:0005886">
    <property type="term" value="C:plasma membrane"/>
    <property type="evidence" value="ECO:0007669"/>
    <property type="project" value="TreeGrafter"/>
</dbReference>
<dbReference type="Pfam" id="PF00873">
    <property type="entry name" value="ACR_tran"/>
    <property type="match status" value="1"/>
</dbReference>
<feature type="transmembrane region" description="Helical" evidence="1">
    <location>
        <begin position="433"/>
        <end position="453"/>
    </location>
</feature>
<feature type="transmembrane region" description="Helical" evidence="1">
    <location>
        <begin position="917"/>
        <end position="939"/>
    </location>
</feature>
<dbReference type="RefSeq" id="WP_095064624.1">
    <property type="nucleotide sequence ID" value="NZ_LT906470.1"/>
</dbReference>
<proteinExistence type="predicted"/>
<dbReference type="Gene3D" id="3.30.2090.10">
    <property type="entry name" value="Multidrug efflux transporter AcrB TolC docking domain, DN and DC subdomains"/>
    <property type="match status" value="2"/>
</dbReference>
<keyword evidence="1" id="KW-0472">Membrane</keyword>
<feature type="transmembrane region" description="Helical" evidence="1">
    <location>
        <begin position="967"/>
        <end position="987"/>
    </location>
</feature>
<accession>A0A239Y0C1</accession>
<dbReference type="PRINTS" id="PR00702">
    <property type="entry name" value="ACRIFLAVINRP"/>
</dbReference>
<evidence type="ECO:0000313" key="3">
    <source>
        <dbReference type="Proteomes" id="UP000214973"/>
    </source>
</evidence>
<organism evidence="2 3">
    <name type="scientific">Veillonella rodentium</name>
    <dbReference type="NCBI Taxonomy" id="248315"/>
    <lineage>
        <taxon>Bacteria</taxon>
        <taxon>Bacillati</taxon>
        <taxon>Bacillota</taxon>
        <taxon>Negativicutes</taxon>
        <taxon>Veillonellales</taxon>
        <taxon>Veillonellaceae</taxon>
        <taxon>Veillonella</taxon>
    </lineage>
</organism>